<dbReference type="PANTHER" id="PTHR43525">
    <property type="entry name" value="PROTEIN MALY"/>
    <property type="match status" value="1"/>
</dbReference>
<dbReference type="InterPro" id="IPR027619">
    <property type="entry name" value="C-S_lyase_PatB-like"/>
</dbReference>
<dbReference type="CDD" id="cd00609">
    <property type="entry name" value="AAT_like"/>
    <property type="match status" value="1"/>
</dbReference>
<evidence type="ECO:0000256" key="2">
    <source>
        <dbReference type="ARBA" id="ARBA00012224"/>
    </source>
</evidence>
<dbReference type="RefSeq" id="WP_054279075.1">
    <property type="nucleotide sequence ID" value="NZ_LHQM01000031.1"/>
</dbReference>
<keyword evidence="8" id="KW-1185">Reference proteome</keyword>
<reference evidence="7 8" key="1">
    <citation type="submission" date="2015-08" db="EMBL/GenBank/DDBJ databases">
        <title>Genome sequence of Streptococcus phocae subsp. phocae ATCC 51973T isolated from liver specimen obtained from seal.</title>
        <authorList>
            <person name="Avendano-Herrera R."/>
        </authorList>
    </citation>
    <scope>NUCLEOTIDE SEQUENCE [LARGE SCALE GENOMIC DNA]</scope>
    <source>
        <strain evidence="7 8">ATCC 51973</strain>
    </source>
</reference>
<feature type="domain" description="Aminotransferase class I/classII large" evidence="6">
    <location>
        <begin position="32"/>
        <end position="385"/>
    </location>
</feature>
<protein>
    <recommendedName>
        <fullName evidence="2">cysteine-S-conjugate beta-lyase</fullName>
        <ecNumber evidence="2">4.4.1.13</ecNumber>
    </recommendedName>
</protein>
<evidence type="ECO:0000313" key="7">
    <source>
        <dbReference type="EMBL" id="KPJ21968.1"/>
    </source>
</evidence>
<dbReference type="InterPro" id="IPR015422">
    <property type="entry name" value="PyrdxlP-dep_Trfase_small"/>
</dbReference>
<dbReference type="PANTHER" id="PTHR43525:SF1">
    <property type="entry name" value="PROTEIN MALY"/>
    <property type="match status" value="1"/>
</dbReference>
<dbReference type="EC" id="4.4.1.13" evidence="2"/>
<dbReference type="GO" id="GO:0047804">
    <property type="term" value="F:cysteine-S-conjugate beta-lyase activity"/>
    <property type="evidence" value="ECO:0007669"/>
    <property type="project" value="UniProtKB-EC"/>
</dbReference>
<dbReference type="InterPro" id="IPR051798">
    <property type="entry name" value="Class-II_PLP-Dep_Aminotrans"/>
</dbReference>
<evidence type="ECO:0000259" key="6">
    <source>
        <dbReference type="Pfam" id="PF00155"/>
    </source>
</evidence>
<sequence>MDPDRTTYDFVALPNRLGQGSVKWRASEDNPDLLQLWVADMDFEPFPALRQAIISHGQGAIFGYSYPKQELFDAIMSWEKTQHRYQISQDSLVLVSGVVPAIAIAIQALTKQGDAVLINSPVYPPFANMVRLNNRRLRRQPLELVNGQFQMDMEAFEQEFISEDIKLYLLCNPHNPGGRAWSKEELKQIGDICLKHNVLVISDEIHQDLTLFGHQHHSFNTVDKTFADISLVLSSATKTFNLAGTKNSFAIIENPKLRQAFIKQQERNHQQEIPTIGYLTTQVAYESGSQWLDALKKVLEDNILFLCEYLEQYTQIKVMKPQATYLVWLDFSAYGLSQAELMSRLTSTAKVVLNNGQAFGPQGKGFARINVATPKATLIEACQRIAQAFPK</sequence>
<keyword evidence="3" id="KW-0663">Pyridoxal phosphate</keyword>
<dbReference type="GO" id="GO:0030170">
    <property type="term" value="F:pyridoxal phosphate binding"/>
    <property type="evidence" value="ECO:0007669"/>
    <property type="project" value="InterPro"/>
</dbReference>
<proteinExistence type="inferred from homology"/>
<dbReference type="Pfam" id="PF00155">
    <property type="entry name" value="Aminotran_1_2"/>
    <property type="match status" value="1"/>
</dbReference>
<dbReference type="PATRIC" id="fig|119224.3.peg.1125"/>
<dbReference type="SUPFAM" id="SSF53383">
    <property type="entry name" value="PLP-dependent transferases"/>
    <property type="match status" value="1"/>
</dbReference>
<accession>A0A0P6SQM3</accession>
<dbReference type="EMBL" id="LHQM01000031">
    <property type="protein sequence ID" value="KPJ21968.1"/>
    <property type="molecule type" value="Genomic_DNA"/>
</dbReference>
<evidence type="ECO:0000256" key="5">
    <source>
        <dbReference type="ARBA" id="ARBA00037974"/>
    </source>
</evidence>
<name>A0A0P6SQM3_9STRE</name>
<comment type="cofactor">
    <cofactor evidence="1">
        <name>pyridoxal 5'-phosphate</name>
        <dbReference type="ChEBI" id="CHEBI:597326"/>
    </cofactor>
</comment>
<dbReference type="InterPro" id="IPR004839">
    <property type="entry name" value="Aminotransferase_I/II_large"/>
</dbReference>
<dbReference type="STRING" id="119224.AKK44_06935"/>
<evidence type="ECO:0000256" key="4">
    <source>
        <dbReference type="ARBA" id="ARBA00023239"/>
    </source>
</evidence>
<dbReference type="Proteomes" id="UP000049578">
    <property type="component" value="Unassembled WGS sequence"/>
</dbReference>
<comment type="caution">
    <text evidence="7">The sequence shown here is derived from an EMBL/GenBank/DDBJ whole genome shotgun (WGS) entry which is preliminary data.</text>
</comment>
<gene>
    <name evidence="7" type="ORF">AKK44_06935</name>
</gene>
<dbReference type="Gene3D" id="3.90.1150.10">
    <property type="entry name" value="Aspartate Aminotransferase, domain 1"/>
    <property type="match status" value="1"/>
</dbReference>
<dbReference type="AlphaFoldDB" id="A0A0P6SQM3"/>
<evidence type="ECO:0000256" key="1">
    <source>
        <dbReference type="ARBA" id="ARBA00001933"/>
    </source>
</evidence>
<keyword evidence="4" id="KW-0456">Lyase</keyword>
<evidence type="ECO:0000313" key="8">
    <source>
        <dbReference type="Proteomes" id="UP000049578"/>
    </source>
</evidence>
<organism evidence="7 8">
    <name type="scientific">Streptococcus phocae</name>
    <dbReference type="NCBI Taxonomy" id="119224"/>
    <lineage>
        <taxon>Bacteria</taxon>
        <taxon>Bacillati</taxon>
        <taxon>Bacillota</taxon>
        <taxon>Bacilli</taxon>
        <taxon>Lactobacillales</taxon>
        <taxon>Streptococcaceae</taxon>
        <taxon>Streptococcus</taxon>
    </lineage>
</organism>
<dbReference type="InterPro" id="IPR015424">
    <property type="entry name" value="PyrdxlP-dep_Trfase"/>
</dbReference>
<dbReference type="InterPro" id="IPR015421">
    <property type="entry name" value="PyrdxlP-dep_Trfase_major"/>
</dbReference>
<dbReference type="NCBIfam" id="TIGR04350">
    <property type="entry name" value="C_S_lyase_PatB"/>
    <property type="match status" value="1"/>
</dbReference>
<evidence type="ECO:0000256" key="3">
    <source>
        <dbReference type="ARBA" id="ARBA00022898"/>
    </source>
</evidence>
<comment type="similarity">
    <text evidence="5">Belongs to the class-II pyridoxal-phosphate-dependent aminotransferase family. MalY/PatB cystathionine beta-lyase subfamily.</text>
</comment>
<dbReference type="Gene3D" id="3.40.640.10">
    <property type="entry name" value="Type I PLP-dependent aspartate aminotransferase-like (Major domain)"/>
    <property type="match status" value="1"/>
</dbReference>